<dbReference type="Gene3D" id="3.30.460.10">
    <property type="entry name" value="Beta Polymerase, domain 2"/>
    <property type="match status" value="2"/>
</dbReference>
<dbReference type="NCBIfam" id="NF010707">
    <property type="entry name" value="PRK14109.1"/>
    <property type="match status" value="1"/>
</dbReference>
<feature type="domain" description="Glutamate-ammonia ligase adenylyltransferase repeated" evidence="8">
    <location>
        <begin position="194"/>
        <end position="367"/>
    </location>
</feature>
<feature type="region of interest" description="Disordered" evidence="7">
    <location>
        <begin position="1"/>
        <end position="20"/>
    </location>
</feature>
<dbReference type="Proteomes" id="UP000276526">
    <property type="component" value="Unassembled WGS sequence"/>
</dbReference>
<evidence type="ECO:0000256" key="5">
    <source>
        <dbReference type="ARBA" id="ARBA00022842"/>
    </source>
</evidence>
<dbReference type="InterPro" id="IPR023057">
    <property type="entry name" value="GlnE"/>
</dbReference>
<evidence type="ECO:0000256" key="2">
    <source>
        <dbReference type="ARBA" id="ARBA00022695"/>
    </source>
</evidence>
<organism evidence="10 11">
    <name type="scientific">Corynebacterium bovis</name>
    <dbReference type="NCBI Taxonomy" id="36808"/>
    <lineage>
        <taxon>Bacteria</taxon>
        <taxon>Bacillati</taxon>
        <taxon>Actinomycetota</taxon>
        <taxon>Actinomycetes</taxon>
        <taxon>Mycobacteriales</taxon>
        <taxon>Corynebacteriaceae</taxon>
        <taxon>Corynebacterium</taxon>
    </lineage>
</organism>
<dbReference type="AlphaFoldDB" id="A0A426Q1B9"/>
<name>A0A426Q1B9_9CORY</name>
<dbReference type="PANTHER" id="PTHR30621:SF0">
    <property type="entry name" value="BIFUNCTIONAL GLUTAMINE SYNTHETASE ADENYLYLTRANSFERASE_ADENYLYL-REMOVING ENZYME"/>
    <property type="match status" value="1"/>
</dbReference>
<dbReference type="PANTHER" id="PTHR30621">
    <property type="entry name" value="GLUTAMINE SYNTHETASE ADENYLYLTRANSFERASE"/>
    <property type="match status" value="1"/>
</dbReference>
<feature type="domain" description="PII-uridylyltransferase/Glutamine-synthetase adenylyltransferase" evidence="9">
    <location>
        <begin position="407"/>
        <end position="540"/>
    </location>
</feature>
<comment type="caution">
    <text evidence="10">The sequence shown here is derived from an EMBL/GenBank/DDBJ whole genome shotgun (WGS) entry which is preliminary data.</text>
</comment>
<feature type="region of interest" description="Disordered" evidence="7">
    <location>
        <begin position="75"/>
        <end position="103"/>
    </location>
</feature>
<evidence type="ECO:0000313" key="10">
    <source>
        <dbReference type="EMBL" id="RRO87708.1"/>
    </source>
</evidence>
<evidence type="ECO:0000256" key="1">
    <source>
        <dbReference type="ARBA" id="ARBA00022679"/>
    </source>
</evidence>
<dbReference type="EMBL" id="PQNK01000002">
    <property type="protein sequence ID" value="RRO87708.1"/>
    <property type="molecule type" value="Genomic_DNA"/>
</dbReference>
<dbReference type="InterPro" id="IPR043519">
    <property type="entry name" value="NT_sf"/>
</dbReference>
<evidence type="ECO:0000256" key="7">
    <source>
        <dbReference type="SAM" id="MobiDB-lite"/>
    </source>
</evidence>
<dbReference type="Gene3D" id="1.20.120.330">
    <property type="entry name" value="Nucleotidyltransferases domain 2"/>
    <property type="match status" value="2"/>
</dbReference>
<proteinExistence type="predicted"/>
<evidence type="ECO:0000259" key="8">
    <source>
        <dbReference type="Pfam" id="PF03710"/>
    </source>
</evidence>
<dbReference type="SUPFAM" id="SSF81301">
    <property type="entry name" value="Nucleotidyltransferase"/>
    <property type="match status" value="2"/>
</dbReference>
<dbReference type="SUPFAM" id="SSF81593">
    <property type="entry name" value="Nucleotidyltransferase substrate binding subunit/domain"/>
    <property type="match status" value="2"/>
</dbReference>
<accession>A0A426Q1B9</accession>
<dbReference type="GO" id="GO:0008882">
    <property type="term" value="F:[glutamate-ammonia-ligase] adenylyltransferase activity"/>
    <property type="evidence" value="ECO:0007669"/>
    <property type="project" value="InterPro"/>
</dbReference>
<feature type="domain" description="PII-uridylyltransferase/Glutamine-synthetase adenylyltransferase" evidence="9">
    <location>
        <begin position="913"/>
        <end position="1054"/>
    </location>
</feature>
<reference evidence="10 11" key="1">
    <citation type="submission" date="2018-01" db="EMBL/GenBank/DDBJ databases">
        <title>Twenty Corynebacterium bovis Genomes.</title>
        <authorList>
            <person name="Gulvik C.A."/>
        </authorList>
    </citation>
    <scope>NUCLEOTIDE SEQUENCE [LARGE SCALE GENOMIC DNA]</scope>
    <source>
        <strain evidence="10 11">F6900</strain>
    </source>
</reference>
<keyword evidence="2 10" id="KW-0548">Nucleotidyltransferase</keyword>
<keyword evidence="3" id="KW-0547">Nucleotide-binding</keyword>
<feature type="domain" description="Glutamate-ammonia ligase adenylyltransferase repeated" evidence="8">
    <location>
        <begin position="645"/>
        <end position="891"/>
    </location>
</feature>
<keyword evidence="1 10" id="KW-0808">Transferase</keyword>
<dbReference type="Pfam" id="PF08335">
    <property type="entry name" value="GlnD_UR_UTase"/>
    <property type="match status" value="2"/>
</dbReference>
<keyword evidence="4" id="KW-0067">ATP-binding</keyword>
<keyword evidence="6" id="KW-0511">Multifunctional enzyme</keyword>
<protein>
    <submittedName>
        <fullName evidence="10">Bifunctional glutamine-synthetase adenylyltransferase/deadenyltransferase</fullName>
    </submittedName>
</protein>
<evidence type="ECO:0000313" key="11">
    <source>
        <dbReference type="Proteomes" id="UP000276526"/>
    </source>
</evidence>
<gene>
    <name evidence="10" type="ORF">CXF48_02060</name>
</gene>
<dbReference type="GO" id="GO:0005829">
    <property type="term" value="C:cytosol"/>
    <property type="evidence" value="ECO:0007669"/>
    <property type="project" value="TreeGrafter"/>
</dbReference>
<evidence type="ECO:0000256" key="6">
    <source>
        <dbReference type="ARBA" id="ARBA00023268"/>
    </source>
</evidence>
<evidence type="ECO:0000259" key="9">
    <source>
        <dbReference type="Pfam" id="PF08335"/>
    </source>
</evidence>
<sequence>MAVNLPRSSRNPVPSPAALGLSGPRAAADLDRLGWNNAASRAVLWTLSATGDPNLALNNLVRLVDALDDLAARGDADAADGSHGTDADAADGSDATDPAPVPAGASSAELLAAVEQDPTFRVPLFALLGASTALGDHLVANPTHWPLLREPLPDRRQMMDTMLDAVGARPVTGPDGVDHGPDSLMYRAAVTGPEADQALRVAYRSLLMRLAAADLAGTFIHREGEELPPSVSFELLTRLLADLADAALTAALAVAVAVVVPEGDVPVRLGVLALGKCGARELNYISDVDVIFVAEPADAKATRLAGEFISIGCRVFFEVDAALRPEGKRGALVRTLDSHVAYYDRWAKTWEFQAQLKARPMTGDMDLCRRYTDALSAKVWTAAERDDFVEDVQAMRRRVIDNVPDDVLDRELKLGPGGLRDVEFAVQLLQMVHGRVDESVRVPSTIGALRALVAGGYVGREDGDTLISCYEFMRLLEHRMQLHHMRRTHTLPKPDDGPARTWLARTAGIRATDAGSSAEQLDRTVRRVAVQIHQLHRKLFYRPLLSSVVTMPVDALRLTPDAAKRQLAALGYRAPDRAFEHLSALASGSTRKDRIQGMILPSMLEWLSGTVDPDSGLLAYRKLSEAAFTRSWFLRLLRDENVVGQRLMRILGTSPYAAELIIASPDTVRLLSDGANGPKLLDKDASVISHSLVAAAGRHDDPDRAIAAARSLRRTELARIASADLLGLMEVEEVCRSLSYVWNAVLEAALQVEVAAWEDSHGRNAPARISVIGMGRLGGEELGYGSDADVLFVCEPCDAGEEPDREDTAAAVRWATGICDGLRRRLARPSQDPPLEVDVNLRPEGRNGPTVRTLESYRAYYARWADTWELQALLRATWIAGDKDLGIRFLRMIDEFRYPADGADEATVREVRRMKARVDAERLPRGADRNTHTKLGRGALTDIEWTVQLLTMQHSHVVGALRNTSTLAVLREILDAGLIGAEDAETLRTAWITATHARNAIVLVKGTRKDQLPQPGPQLVQVAAAANWPPEDSQGFLDDYLKKTRRARRVVDRIFWGEEIDEDRYRS</sequence>
<keyword evidence="5" id="KW-0460">Magnesium</keyword>
<evidence type="ECO:0000256" key="3">
    <source>
        <dbReference type="ARBA" id="ARBA00022741"/>
    </source>
</evidence>
<dbReference type="GO" id="GO:0000820">
    <property type="term" value="P:regulation of glutamine family amino acid metabolic process"/>
    <property type="evidence" value="ECO:0007669"/>
    <property type="project" value="TreeGrafter"/>
</dbReference>
<dbReference type="CDD" id="cd05401">
    <property type="entry name" value="NT_GlnE_GlnD_like"/>
    <property type="match status" value="2"/>
</dbReference>
<feature type="compositionally biased region" description="Polar residues" evidence="7">
    <location>
        <begin position="1"/>
        <end position="12"/>
    </location>
</feature>
<dbReference type="Pfam" id="PF03710">
    <property type="entry name" value="GlnE"/>
    <property type="match status" value="2"/>
</dbReference>
<dbReference type="InterPro" id="IPR005190">
    <property type="entry name" value="GlnE_rpt_dom"/>
</dbReference>
<dbReference type="InterPro" id="IPR013546">
    <property type="entry name" value="PII_UdlTrfase/GS_AdlTrfase"/>
</dbReference>
<evidence type="ECO:0000256" key="4">
    <source>
        <dbReference type="ARBA" id="ARBA00022840"/>
    </source>
</evidence>
<dbReference type="GO" id="GO:0005524">
    <property type="term" value="F:ATP binding"/>
    <property type="evidence" value="ECO:0007669"/>
    <property type="project" value="UniProtKB-KW"/>
</dbReference>